<protein>
    <submittedName>
        <fullName evidence="3">Uncharacterized protein</fullName>
    </submittedName>
</protein>
<evidence type="ECO:0000256" key="2">
    <source>
        <dbReference type="SAM" id="Phobius"/>
    </source>
</evidence>
<comment type="caution">
    <text evidence="3">The sequence shown here is derived from an EMBL/GenBank/DDBJ whole genome shotgun (WGS) entry which is preliminary data.</text>
</comment>
<evidence type="ECO:0000256" key="1">
    <source>
        <dbReference type="SAM" id="MobiDB-lite"/>
    </source>
</evidence>
<reference evidence="4" key="1">
    <citation type="journal article" date="2019" name="Int. J. Syst. Evol. Microbiol.">
        <title>The Global Catalogue of Microorganisms (GCM) 10K type strain sequencing project: providing services to taxonomists for standard genome sequencing and annotation.</title>
        <authorList>
            <consortium name="The Broad Institute Genomics Platform"/>
            <consortium name="The Broad Institute Genome Sequencing Center for Infectious Disease"/>
            <person name="Wu L."/>
            <person name="Ma J."/>
        </authorList>
    </citation>
    <scope>NUCLEOTIDE SEQUENCE [LARGE SCALE GENOMIC DNA]</scope>
    <source>
        <strain evidence="4">PCU 347</strain>
    </source>
</reference>
<keyword evidence="2" id="KW-0472">Membrane</keyword>
<sequence>MPTTTPVTPVAPATPAAPITATTATTEAAPSASGGCYFTATLIAALLTALIGLCGVGLQSLEGGPVRTPEAYRERAAVTRSAGEDALHGLAPRPASADATPRRVPDTSCVDDLGFDDDGVTRDRPAYEWRVDYADRAAYHSALDGLRGIWTGRGLTVRTLEAPPPGTPGAGLRGIATTDENGVALSVGPDSFTGEPRVTSDGGCVRHQPTTELTE</sequence>
<keyword evidence="2" id="KW-0812">Transmembrane</keyword>
<name>A0ABV8T888_9ACTN</name>
<dbReference type="RefSeq" id="WP_381736727.1">
    <property type="nucleotide sequence ID" value="NZ_JBHSDP010000004.1"/>
</dbReference>
<accession>A0ABV8T888</accession>
<gene>
    <name evidence="3" type="ORF">ACFPC0_02710</name>
</gene>
<evidence type="ECO:0000313" key="3">
    <source>
        <dbReference type="EMBL" id="MFC4326765.1"/>
    </source>
</evidence>
<evidence type="ECO:0000313" key="4">
    <source>
        <dbReference type="Proteomes" id="UP001595824"/>
    </source>
</evidence>
<organism evidence="3 4">
    <name type="scientific">Streptomyces andamanensis</name>
    <dbReference type="NCBI Taxonomy" id="1565035"/>
    <lineage>
        <taxon>Bacteria</taxon>
        <taxon>Bacillati</taxon>
        <taxon>Actinomycetota</taxon>
        <taxon>Actinomycetes</taxon>
        <taxon>Kitasatosporales</taxon>
        <taxon>Streptomycetaceae</taxon>
        <taxon>Streptomyces</taxon>
    </lineage>
</organism>
<proteinExistence type="predicted"/>
<dbReference type="Proteomes" id="UP001595824">
    <property type="component" value="Unassembled WGS sequence"/>
</dbReference>
<keyword evidence="4" id="KW-1185">Reference proteome</keyword>
<keyword evidence="2" id="KW-1133">Transmembrane helix</keyword>
<feature type="region of interest" description="Disordered" evidence="1">
    <location>
        <begin position="83"/>
        <end position="105"/>
    </location>
</feature>
<feature type="transmembrane region" description="Helical" evidence="2">
    <location>
        <begin position="37"/>
        <end position="58"/>
    </location>
</feature>
<feature type="region of interest" description="Disordered" evidence="1">
    <location>
        <begin position="190"/>
        <end position="215"/>
    </location>
</feature>
<dbReference type="EMBL" id="JBHSDP010000004">
    <property type="protein sequence ID" value="MFC4326765.1"/>
    <property type="molecule type" value="Genomic_DNA"/>
</dbReference>